<feature type="active site" description="O-(5'-phospho-DNA)-serine intermediate" evidence="4">
    <location>
        <position position="10"/>
    </location>
</feature>
<dbReference type="InterPro" id="IPR050639">
    <property type="entry name" value="SSR_resolvase"/>
</dbReference>
<dbReference type="SMART" id="SM00857">
    <property type="entry name" value="Resolvase"/>
    <property type="match status" value="1"/>
</dbReference>
<evidence type="ECO:0000256" key="4">
    <source>
        <dbReference type="PROSITE-ProRule" id="PRU10137"/>
    </source>
</evidence>
<dbReference type="EMBL" id="BAAAOR010000040">
    <property type="protein sequence ID" value="GAA1543315.1"/>
    <property type="molecule type" value="Genomic_DNA"/>
</dbReference>
<evidence type="ECO:0000259" key="5">
    <source>
        <dbReference type="PROSITE" id="PS51736"/>
    </source>
</evidence>
<dbReference type="InterPro" id="IPR006118">
    <property type="entry name" value="Recombinase_CS"/>
</dbReference>
<dbReference type="InterPro" id="IPR011109">
    <property type="entry name" value="DNA_bind_recombinase_dom"/>
</dbReference>
<dbReference type="SUPFAM" id="SSF53041">
    <property type="entry name" value="Resolvase-like"/>
    <property type="match status" value="1"/>
</dbReference>
<name>A0ABN2BNR9_9ACTN</name>
<dbReference type="PROSITE" id="PS00397">
    <property type="entry name" value="RECOMBINASES_1"/>
    <property type="match status" value="1"/>
</dbReference>
<evidence type="ECO:0000313" key="7">
    <source>
        <dbReference type="Proteomes" id="UP001500842"/>
    </source>
</evidence>
<evidence type="ECO:0000256" key="3">
    <source>
        <dbReference type="ARBA" id="ARBA00023172"/>
    </source>
</evidence>
<gene>
    <name evidence="6" type="ORF">GCM10009788_52280</name>
</gene>
<organism evidence="6 7">
    <name type="scientific">Nocardioides humi</name>
    <dbReference type="NCBI Taxonomy" id="449461"/>
    <lineage>
        <taxon>Bacteria</taxon>
        <taxon>Bacillati</taxon>
        <taxon>Actinomycetota</taxon>
        <taxon>Actinomycetes</taxon>
        <taxon>Propionibacteriales</taxon>
        <taxon>Nocardioidaceae</taxon>
        <taxon>Nocardioides</taxon>
    </lineage>
</organism>
<keyword evidence="7" id="KW-1185">Reference proteome</keyword>
<evidence type="ECO:0000256" key="1">
    <source>
        <dbReference type="ARBA" id="ARBA00022908"/>
    </source>
</evidence>
<dbReference type="RefSeq" id="WP_181410855.1">
    <property type="nucleotide sequence ID" value="NZ_BAAAOR010000040.1"/>
</dbReference>
<dbReference type="InterPro" id="IPR006119">
    <property type="entry name" value="Resolv_N"/>
</dbReference>
<dbReference type="Pfam" id="PF07508">
    <property type="entry name" value="Recombinase"/>
    <property type="match status" value="1"/>
</dbReference>
<feature type="domain" description="Resolvase/invertase-type recombinase catalytic" evidence="5">
    <location>
        <begin position="2"/>
        <end position="148"/>
    </location>
</feature>
<evidence type="ECO:0000313" key="6">
    <source>
        <dbReference type="EMBL" id="GAA1543315.1"/>
    </source>
</evidence>
<evidence type="ECO:0000256" key="2">
    <source>
        <dbReference type="ARBA" id="ARBA00023125"/>
    </source>
</evidence>
<dbReference type="Gene3D" id="3.40.50.1390">
    <property type="entry name" value="Resolvase, N-terminal catalytic domain"/>
    <property type="match status" value="1"/>
</dbReference>
<comment type="caution">
    <text evidence="6">The sequence shown here is derived from an EMBL/GenBank/DDBJ whole genome shotgun (WGS) entry which is preliminary data.</text>
</comment>
<dbReference type="PANTHER" id="PTHR30461:SF2">
    <property type="entry name" value="SERINE RECOMBINASE PINE-RELATED"/>
    <property type="match status" value="1"/>
</dbReference>
<dbReference type="InterPro" id="IPR036162">
    <property type="entry name" value="Resolvase-like_N_sf"/>
</dbReference>
<accession>A0ABN2BNR9</accession>
<dbReference type="CDD" id="cd00338">
    <property type="entry name" value="Ser_Recombinase"/>
    <property type="match status" value="1"/>
</dbReference>
<dbReference type="PANTHER" id="PTHR30461">
    <property type="entry name" value="DNA-INVERTASE FROM LAMBDOID PROPHAGE"/>
    <property type="match status" value="1"/>
</dbReference>
<protein>
    <recommendedName>
        <fullName evidence="5">Resolvase/invertase-type recombinase catalytic domain-containing protein</fullName>
    </recommendedName>
</protein>
<keyword evidence="2" id="KW-0238">DNA-binding</keyword>
<proteinExistence type="predicted"/>
<keyword evidence="1" id="KW-0229">DNA integration</keyword>
<dbReference type="PROSITE" id="PS51736">
    <property type="entry name" value="RECOMBINASES_3"/>
    <property type="match status" value="1"/>
</dbReference>
<keyword evidence="3" id="KW-0233">DNA recombination</keyword>
<reference evidence="6 7" key="1">
    <citation type="journal article" date="2019" name="Int. J. Syst. Evol. Microbiol.">
        <title>The Global Catalogue of Microorganisms (GCM) 10K type strain sequencing project: providing services to taxonomists for standard genome sequencing and annotation.</title>
        <authorList>
            <consortium name="The Broad Institute Genomics Platform"/>
            <consortium name="The Broad Institute Genome Sequencing Center for Infectious Disease"/>
            <person name="Wu L."/>
            <person name="Ma J."/>
        </authorList>
    </citation>
    <scope>NUCLEOTIDE SEQUENCE [LARGE SCALE GENOMIC DNA]</scope>
    <source>
        <strain evidence="6 7">JCM 14942</strain>
    </source>
</reference>
<dbReference type="Proteomes" id="UP001500842">
    <property type="component" value="Unassembled WGS sequence"/>
</dbReference>
<sequence length="218" mass="23928">MRLVGYIRVSTRKQAEEGHGLDAQRALQHGWAGQHGHELIAVIPDVMTSRRTDRLHGREAAIRLVETGLADGLLILRWDRATRSLIDGQQLLERSRAAGWPILDTNGKSSLSKSDNLMTNMEQVIAEDERERISQRTKEGLAAARLKGKVPGRPAADLPGMTVHMLADLDQKGMSARAIAQTLNERGVPSPGGGARWSHSTVLRVLRRAEDERAEAAS</sequence>
<dbReference type="Pfam" id="PF00239">
    <property type="entry name" value="Resolvase"/>
    <property type="match status" value="1"/>
</dbReference>